<sequence>MRTSRMAAIVPVVALALGLTACGGSEQKSNAGTDAKALADEAQRLLKSVPDFKMVGSGQDEETKMEMDLCIRSGADMQGTMTIDGNRVEVIFIGKDQYMKAEAPFWKMMMGEFVPEGVLDEVVAKMAGKYLKSPVDEEDDGVSSMTDFFDGSTDGVTKGEPVKIDGVKVIPLSKKDEEGDTTTLYVQEKGKPYPFMVKSEGKNNATAKFTKGKQKCEPTAPAESFTKEDLKGQFKDA</sequence>
<keyword evidence="4" id="KW-1185">Reference proteome</keyword>
<dbReference type="Proteomes" id="UP000286931">
    <property type="component" value="Unassembled WGS sequence"/>
</dbReference>
<gene>
    <name evidence="3" type="ORF">EHYA_02972</name>
</gene>
<feature type="chain" id="PRO_5038729817" evidence="2">
    <location>
        <begin position="22"/>
        <end position="237"/>
    </location>
</feature>
<protein>
    <submittedName>
        <fullName evidence="3">Lipoprotein</fullName>
    </submittedName>
</protein>
<dbReference type="AlphaFoldDB" id="A0A401YL32"/>
<name>A0A401YL32_9ACTN</name>
<dbReference type="PROSITE" id="PS51257">
    <property type="entry name" value="PROKAR_LIPOPROTEIN"/>
    <property type="match status" value="1"/>
</dbReference>
<dbReference type="Gene3D" id="2.50.20.20">
    <property type="match status" value="1"/>
</dbReference>
<keyword evidence="3" id="KW-0449">Lipoprotein</keyword>
<feature type="compositionally biased region" description="Basic and acidic residues" evidence="1">
    <location>
        <begin position="225"/>
        <end position="237"/>
    </location>
</feature>
<dbReference type="RefSeq" id="WP_126637419.1">
    <property type="nucleotide sequence ID" value="NZ_BIFH01000017.1"/>
</dbReference>
<evidence type="ECO:0000256" key="2">
    <source>
        <dbReference type="SAM" id="SignalP"/>
    </source>
</evidence>
<reference evidence="3 4" key="1">
    <citation type="submission" date="2018-12" db="EMBL/GenBank/DDBJ databases">
        <title>Draft genome sequence of Embleya hyalina NBRC 13850T.</title>
        <authorList>
            <person name="Komaki H."/>
            <person name="Hosoyama A."/>
            <person name="Kimura A."/>
            <person name="Ichikawa N."/>
            <person name="Tamura T."/>
        </authorList>
    </citation>
    <scope>NUCLEOTIDE SEQUENCE [LARGE SCALE GENOMIC DNA]</scope>
    <source>
        <strain evidence="3 4">NBRC 13850</strain>
    </source>
</reference>
<evidence type="ECO:0000256" key="1">
    <source>
        <dbReference type="SAM" id="MobiDB-lite"/>
    </source>
</evidence>
<proteinExistence type="predicted"/>
<feature type="signal peptide" evidence="2">
    <location>
        <begin position="1"/>
        <end position="21"/>
    </location>
</feature>
<keyword evidence="2" id="KW-0732">Signal</keyword>
<accession>A0A401YL32</accession>
<dbReference type="OrthoDB" id="3745543at2"/>
<comment type="caution">
    <text evidence="3">The sequence shown here is derived from an EMBL/GenBank/DDBJ whole genome shotgun (WGS) entry which is preliminary data.</text>
</comment>
<evidence type="ECO:0000313" key="3">
    <source>
        <dbReference type="EMBL" id="GCD95300.1"/>
    </source>
</evidence>
<feature type="region of interest" description="Disordered" evidence="1">
    <location>
        <begin position="208"/>
        <end position="237"/>
    </location>
</feature>
<evidence type="ECO:0000313" key="4">
    <source>
        <dbReference type="Proteomes" id="UP000286931"/>
    </source>
</evidence>
<dbReference type="EMBL" id="BIFH01000017">
    <property type="protein sequence ID" value="GCD95300.1"/>
    <property type="molecule type" value="Genomic_DNA"/>
</dbReference>
<organism evidence="3 4">
    <name type="scientific">Embleya hyalina</name>
    <dbReference type="NCBI Taxonomy" id="516124"/>
    <lineage>
        <taxon>Bacteria</taxon>
        <taxon>Bacillati</taxon>
        <taxon>Actinomycetota</taxon>
        <taxon>Actinomycetes</taxon>
        <taxon>Kitasatosporales</taxon>
        <taxon>Streptomycetaceae</taxon>
        <taxon>Embleya</taxon>
    </lineage>
</organism>